<sequence>VRHTSVRVILSLIACEDYKFEQLDVKTTFFHCNLEETIYMRQMLGFEEGTRTSNGFNHKNVRYHFIKEIMKYEEIEVAKILGTEDNATHAFTKVVRGPKFKYCMEILGVEAN</sequence>
<name>A0ABQ4Z2W5_9ASTR</name>
<protein>
    <submittedName>
        <fullName evidence="1">Retrovirus-related pol polyprotein from transposon TNT 1-94</fullName>
    </submittedName>
</protein>
<gene>
    <name evidence="1" type="ORF">Tco_0750637</name>
</gene>
<dbReference type="Proteomes" id="UP001151760">
    <property type="component" value="Unassembled WGS sequence"/>
</dbReference>
<accession>A0ABQ4Z2W5</accession>
<comment type="caution">
    <text evidence="1">The sequence shown here is derived from an EMBL/GenBank/DDBJ whole genome shotgun (WGS) entry which is preliminary data.</text>
</comment>
<reference evidence="1" key="2">
    <citation type="submission" date="2022-01" db="EMBL/GenBank/DDBJ databases">
        <authorList>
            <person name="Yamashiro T."/>
            <person name="Shiraishi A."/>
            <person name="Satake H."/>
            <person name="Nakayama K."/>
        </authorList>
    </citation>
    <scope>NUCLEOTIDE SEQUENCE</scope>
</reference>
<reference evidence="1" key="1">
    <citation type="journal article" date="2022" name="Int. J. Mol. Sci.">
        <title>Draft Genome of Tanacetum Coccineum: Genomic Comparison of Closely Related Tanacetum-Family Plants.</title>
        <authorList>
            <person name="Yamashiro T."/>
            <person name="Shiraishi A."/>
            <person name="Nakayama K."/>
            <person name="Satake H."/>
        </authorList>
    </citation>
    <scope>NUCLEOTIDE SEQUENCE</scope>
</reference>
<feature type="non-terminal residue" evidence="1">
    <location>
        <position position="1"/>
    </location>
</feature>
<dbReference type="EMBL" id="BQNB010010949">
    <property type="protein sequence ID" value="GJS84096.1"/>
    <property type="molecule type" value="Genomic_DNA"/>
</dbReference>
<evidence type="ECO:0000313" key="1">
    <source>
        <dbReference type="EMBL" id="GJS84096.1"/>
    </source>
</evidence>
<evidence type="ECO:0000313" key="2">
    <source>
        <dbReference type="Proteomes" id="UP001151760"/>
    </source>
</evidence>
<proteinExistence type="predicted"/>
<keyword evidence="2" id="KW-1185">Reference proteome</keyword>
<organism evidence="1 2">
    <name type="scientific">Tanacetum coccineum</name>
    <dbReference type="NCBI Taxonomy" id="301880"/>
    <lineage>
        <taxon>Eukaryota</taxon>
        <taxon>Viridiplantae</taxon>
        <taxon>Streptophyta</taxon>
        <taxon>Embryophyta</taxon>
        <taxon>Tracheophyta</taxon>
        <taxon>Spermatophyta</taxon>
        <taxon>Magnoliopsida</taxon>
        <taxon>eudicotyledons</taxon>
        <taxon>Gunneridae</taxon>
        <taxon>Pentapetalae</taxon>
        <taxon>asterids</taxon>
        <taxon>campanulids</taxon>
        <taxon>Asterales</taxon>
        <taxon>Asteraceae</taxon>
        <taxon>Asteroideae</taxon>
        <taxon>Anthemideae</taxon>
        <taxon>Anthemidinae</taxon>
        <taxon>Tanacetum</taxon>
    </lineage>
</organism>